<evidence type="ECO:0000313" key="2">
    <source>
        <dbReference type="Proteomes" id="UP000093122"/>
    </source>
</evidence>
<gene>
    <name evidence="1" type="ORF">AX245_03480</name>
</gene>
<reference evidence="1 2" key="1">
    <citation type="journal article" date="2016" name="Sci. Rep.">
        <title>Serotype IV Streptococcus agalactiae ST-452 has arisen from large genomic recombination events between CC23 and the hypervirulent CC17 lineages.</title>
        <authorList>
            <person name="Campisi E."/>
            <person name="Rinaudo C.D."/>
            <person name="Donati C."/>
            <person name="Barucco M."/>
            <person name="Torricelli G."/>
            <person name="Edwards M.S."/>
            <person name="Baker C.J."/>
            <person name="Margarit I."/>
            <person name="Rosini R."/>
        </authorList>
    </citation>
    <scope>NUCLEOTIDE SEQUENCE [LARGE SCALE GENOMIC DNA]</scope>
    <source>
        <strain evidence="1 2">CZ-PW-140</strain>
    </source>
</reference>
<protein>
    <submittedName>
        <fullName evidence="1">Abortive phage resistance protein</fullName>
    </submittedName>
</protein>
<evidence type="ECO:0000313" key="1">
    <source>
        <dbReference type="EMBL" id="OCM70898.1"/>
    </source>
</evidence>
<organism evidence="1 2">
    <name type="scientific">Streptococcus agalactiae</name>
    <dbReference type="NCBI Taxonomy" id="1311"/>
    <lineage>
        <taxon>Bacteria</taxon>
        <taxon>Bacillati</taxon>
        <taxon>Bacillota</taxon>
        <taxon>Bacilli</taxon>
        <taxon>Lactobacillales</taxon>
        <taxon>Streptococcaceae</taxon>
        <taxon>Streptococcus</taxon>
    </lineage>
</organism>
<comment type="caution">
    <text evidence="1">The sequence shown here is derived from an EMBL/GenBank/DDBJ whole genome shotgun (WGS) entry which is preliminary data.</text>
</comment>
<dbReference type="InterPro" id="IPR011664">
    <property type="entry name" value="Abi_system_AbiD/AbiF-like"/>
</dbReference>
<dbReference type="Proteomes" id="UP000093122">
    <property type="component" value="Unassembled WGS sequence"/>
</dbReference>
<name>A0A853P4L9_STRAG</name>
<dbReference type="InterPro" id="IPR017034">
    <property type="entry name" value="Abi_system_AbiD/AbiF"/>
</dbReference>
<dbReference type="PIRSF" id="PIRSF034934">
    <property type="entry name" value="AbiF_AbiD"/>
    <property type="match status" value="1"/>
</dbReference>
<dbReference type="Pfam" id="PF07751">
    <property type="entry name" value="Abi_2"/>
    <property type="match status" value="1"/>
</dbReference>
<dbReference type="AlphaFoldDB" id="A0A853P4L9"/>
<proteinExistence type="predicted"/>
<sequence length="319" mass="37469">MAENFQHKSYREQVELLESRGIVFSGRKAKSKAEYSLSVISYYKIKEFAKPFAKIQKDGQKKKIDYQGTKFEIVISRYYQDKNLRLNLLHAIEDIEVAIKTKIAYVLGKNGLGSYGYLDFSKWCNKEEYCKHYLSYSENNFKKQLKRELRKASSSELDEKLKLDRQKYPPIWLAVNMLTFGQMVNLLELMSTTNLTQISSTFSCSNPELISWLKCINLARNICAHNSNIIDFKFITVSKLKEEWKDFLFEYKEGVFSNRIALPFLIVLEMMGKINPKYHFRDIIDSLHKLIKDEDTAKYYGFASMNTIKEIKKKKNFRG</sequence>
<accession>A0A853P4L9</accession>
<dbReference type="RefSeq" id="WP_000829578.1">
    <property type="nucleotide sequence ID" value="NZ_CDCI01000012.1"/>
</dbReference>
<dbReference type="EMBL" id="MAWT01000042">
    <property type="protein sequence ID" value="OCM70898.1"/>
    <property type="molecule type" value="Genomic_DNA"/>
</dbReference>